<gene>
    <name evidence="6" type="ORF">KHX94_13430</name>
</gene>
<dbReference type="RefSeq" id="WP_213681033.1">
    <property type="nucleotide sequence ID" value="NZ_CP074572.1"/>
</dbReference>
<evidence type="ECO:0000256" key="2">
    <source>
        <dbReference type="ARBA" id="ARBA00023015"/>
    </source>
</evidence>
<dbReference type="InterPro" id="IPR036390">
    <property type="entry name" value="WH_DNA-bd_sf"/>
</dbReference>
<dbReference type="InterPro" id="IPR050950">
    <property type="entry name" value="HTH-type_LysR_regulators"/>
</dbReference>
<dbReference type="InterPro" id="IPR036388">
    <property type="entry name" value="WH-like_DNA-bd_sf"/>
</dbReference>
<protein>
    <submittedName>
        <fullName evidence="6">LysR family transcriptional regulator</fullName>
    </submittedName>
</protein>
<dbReference type="PRINTS" id="PR00039">
    <property type="entry name" value="HTHLYSR"/>
</dbReference>
<keyword evidence="7" id="KW-1185">Reference proteome</keyword>
<dbReference type="Pfam" id="PF00126">
    <property type="entry name" value="HTH_1"/>
    <property type="match status" value="1"/>
</dbReference>
<evidence type="ECO:0000256" key="3">
    <source>
        <dbReference type="ARBA" id="ARBA00023125"/>
    </source>
</evidence>
<evidence type="ECO:0000256" key="4">
    <source>
        <dbReference type="ARBA" id="ARBA00023163"/>
    </source>
</evidence>
<sequence>MDLKVIRYFIEIVDHCGFAKAAEAIHITQPALSKAINQLEDELDLILLERGKRGSQLKPTASGEVVYRYGMQLLKVKQEMHQELEAQRSLNAGELHLGLAPLGSAEIFAPVIARYRSLYPKIAMQLFVRGGIEQTIALKKREVELATGIISFDEEFEGFCIRRNPMVVVVPKQHPLASQPQLTLKQLEDTPQILFDEEYALHELVFSGCVKAGFIPKVATKVSHPDFGITLVAAGTGVMIMPGFIAERHAVAGVSRVPLSTDDLIWELSLFWRKGHPLSFAAQAMVALIREQLAAEPV</sequence>
<evidence type="ECO:0000259" key="5">
    <source>
        <dbReference type="PROSITE" id="PS50931"/>
    </source>
</evidence>
<name>A0ABX8DC56_9GAMM</name>
<dbReference type="InterPro" id="IPR000847">
    <property type="entry name" value="LysR_HTH_N"/>
</dbReference>
<keyword evidence="3" id="KW-0238">DNA-binding</keyword>
<dbReference type="Proteomes" id="UP000676428">
    <property type="component" value="Chromosome"/>
</dbReference>
<keyword evidence="4" id="KW-0804">Transcription</keyword>
<keyword evidence="2" id="KW-0805">Transcription regulation</keyword>
<proteinExistence type="inferred from homology"/>
<dbReference type="PANTHER" id="PTHR30419:SF8">
    <property type="entry name" value="NITROGEN ASSIMILATION TRANSCRIPTIONAL ACTIVATOR-RELATED"/>
    <property type="match status" value="1"/>
</dbReference>
<dbReference type="Pfam" id="PF03466">
    <property type="entry name" value="LysR_substrate"/>
    <property type="match status" value="1"/>
</dbReference>
<feature type="domain" description="HTH lysR-type" evidence="5">
    <location>
        <begin position="1"/>
        <end position="60"/>
    </location>
</feature>
<dbReference type="SUPFAM" id="SSF53850">
    <property type="entry name" value="Periplasmic binding protein-like II"/>
    <property type="match status" value="1"/>
</dbReference>
<dbReference type="EMBL" id="CP074572">
    <property type="protein sequence ID" value="QVK22379.1"/>
    <property type="molecule type" value="Genomic_DNA"/>
</dbReference>
<dbReference type="Gene3D" id="1.10.10.10">
    <property type="entry name" value="Winged helix-like DNA-binding domain superfamily/Winged helix DNA-binding domain"/>
    <property type="match status" value="1"/>
</dbReference>
<evidence type="ECO:0000313" key="6">
    <source>
        <dbReference type="EMBL" id="QVK22379.1"/>
    </source>
</evidence>
<accession>A0ABX8DC56</accession>
<organism evidence="6 7">
    <name type="scientific">Shewanella dokdonensis</name>
    <dbReference type="NCBI Taxonomy" id="712036"/>
    <lineage>
        <taxon>Bacteria</taxon>
        <taxon>Pseudomonadati</taxon>
        <taxon>Pseudomonadota</taxon>
        <taxon>Gammaproteobacteria</taxon>
        <taxon>Alteromonadales</taxon>
        <taxon>Shewanellaceae</taxon>
        <taxon>Shewanella</taxon>
    </lineage>
</organism>
<dbReference type="PANTHER" id="PTHR30419">
    <property type="entry name" value="HTH-TYPE TRANSCRIPTIONAL REGULATOR YBHD"/>
    <property type="match status" value="1"/>
</dbReference>
<dbReference type="SUPFAM" id="SSF46785">
    <property type="entry name" value="Winged helix' DNA-binding domain"/>
    <property type="match status" value="1"/>
</dbReference>
<reference evidence="6 7" key="1">
    <citation type="journal article" date="2012" name="Int. J. Syst. Evol. Microbiol.">
        <title>Shewanella dokdonensis sp. nov., isolated from seawater.</title>
        <authorList>
            <person name="Sung H.R."/>
            <person name="Yoon J.H."/>
            <person name="Ghim S.Y."/>
        </authorList>
    </citation>
    <scope>NUCLEOTIDE SEQUENCE [LARGE SCALE GENOMIC DNA]</scope>
    <source>
        <strain evidence="6 7">DSM 23626</strain>
    </source>
</reference>
<dbReference type="Gene3D" id="3.40.190.290">
    <property type="match status" value="1"/>
</dbReference>
<evidence type="ECO:0000256" key="1">
    <source>
        <dbReference type="ARBA" id="ARBA00009437"/>
    </source>
</evidence>
<dbReference type="InterPro" id="IPR005119">
    <property type="entry name" value="LysR_subst-bd"/>
</dbReference>
<evidence type="ECO:0000313" key="7">
    <source>
        <dbReference type="Proteomes" id="UP000676428"/>
    </source>
</evidence>
<dbReference type="PROSITE" id="PS50931">
    <property type="entry name" value="HTH_LYSR"/>
    <property type="match status" value="1"/>
</dbReference>
<comment type="similarity">
    <text evidence="1">Belongs to the LysR transcriptional regulatory family.</text>
</comment>